<dbReference type="OrthoDB" id="1897643at2759"/>
<dbReference type="GeneID" id="113870178"/>
<keyword evidence="2" id="KW-1185">Reference proteome</keyword>
<dbReference type="PANTHER" id="PTHR33358">
    <property type="entry name" value="F-BOX PROTEIN WITH A DOMAIN PROTEIN"/>
    <property type="match status" value="1"/>
</dbReference>
<keyword evidence="1" id="KW-0812">Transmembrane</keyword>
<evidence type="ECO:0000313" key="3">
    <source>
        <dbReference type="RefSeq" id="XP_027362578.1"/>
    </source>
</evidence>
<evidence type="ECO:0000313" key="2">
    <source>
        <dbReference type="Proteomes" id="UP000694853"/>
    </source>
</evidence>
<keyword evidence="1" id="KW-0472">Membrane</keyword>
<sequence>MKKIVMVLKKKDMKDYLRLSTKVLNLNKVLAIFGPLLTSLAALGSGFLDSVNASWPVMLGVISGALASVVNTLQHGGQVGMVFELYKATLGFFKLMEESIKLNIYEQDHGKRENGELFEIKVALQLGRSLSKLRQLATLFSSSSEDNDCEEFASKLF</sequence>
<organism evidence="2 3">
    <name type="scientific">Abrus precatorius</name>
    <name type="common">Indian licorice</name>
    <name type="synonym">Glycine abrus</name>
    <dbReference type="NCBI Taxonomy" id="3816"/>
    <lineage>
        <taxon>Eukaryota</taxon>
        <taxon>Viridiplantae</taxon>
        <taxon>Streptophyta</taxon>
        <taxon>Embryophyta</taxon>
        <taxon>Tracheophyta</taxon>
        <taxon>Spermatophyta</taxon>
        <taxon>Magnoliopsida</taxon>
        <taxon>eudicotyledons</taxon>
        <taxon>Gunneridae</taxon>
        <taxon>Pentapetalae</taxon>
        <taxon>rosids</taxon>
        <taxon>fabids</taxon>
        <taxon>Fabales</taxon>
        <taxon>Fabaceae</taxon>
        <taxon>Papilionoideae</taxon>
        <taxon>50 kb inversion clade</taxon>
        <taxon>NPAAA clade</taxon>
        <taxon>indigoferoid/millettioid clade</taxon>
        <taxon>Abreae</taxon>
        <taxon>Abrus</taxon>
    </lineage>
</organism>
<protein>
    <submittedName>
        <fullName evidence="3">Probable F-box protein At4g22030</fullName>
    </submittedName>
</protein>
<dbReference type="KEGG" id="aprc:113870178"/>
<dbReference type="RefSeq" id="XP_027362578.1">
    <property type="nucleotide sequence ID" value="XM_027506777.1"/>
</dbReference>
<keyword evidence="1" id="KW-1133">Transmembrane helix</keyword>
<reference evidence="3" key="2">
    <citation type="submission" date="2025-08" db="UniProtKB">
        <authorList>
            <consortium name="RefSeq"/>
        </authorList>
    </citation>
    <scope>IDENTIFICATION</scope>
    <source>
        <tissue evidence="3">Young leaves</tissue>
    </source>
</reference>
<accession>A0A8B8M3N0</accession>
<dbReference type="Pfam" id="PF14476">
    <property type="entry name" value="Chloroplast_duf"/>
    <property type="match status" value="1"/>
</dbReference>
<reference evidence="2" key="1">
    <citation type="journal article" date="2019" name="Toxins">
        <title>Detection of Abrin-Like and Prepropulchellin-Like Toxin Genes and Transcripts Using Whole Genome Sequencing and Full-Length Transcript Sequencing of Abrus precatorius.</title>
        <authorList>
            <person name="Hovde B.T."/>
            <person name="Daligault H.E."/>
            <person name="Hanschen E.R."/>
            <person name="Kunde Y.A."/>
            <person name="Johnson M.B."/>
            <person name="Starkenburg S.R."/>
            <person name="Johnson S.L."/>
        </authorList>
    </citation>
    <scope>NUCLEOTIDE SEQUENCE [LARGE SCALE GENOMIC DNA]</scope>
</reference>
<gene>
    <name evidence="3" type="primary">LOC113870178</name>
</gene>
<dbReference type="InterPro" id="IPR027949">
    <property type="entry name" value="Chloroplast_duf"/>
</dbReference>
<evidence type="ECO:0000256" key="1">
    <source>
        <dbReference type="SAM" id="Phobius"/>
    </source>
</evidence>
<feature type="transmembrane region" description="Helical" evidence="1">
    <location>
        <begin position="54"/>
        <end position="73"/>
    </location>
</feature>
<dbReference type="AlphaFoldDB" id="A0A8B8M3N0"/>
<dbReference type="Proteomes" id="UP000694853">
    <property type="component" value="Unplaced"/>
</dbReference>
<proteinExistence type="predicted"/>
<dbReference type="PANTHER" id="PTHR33358:SF16">
    <property type="entry name" value="F-BOX PROTEIN"/>
    <property type="match status" value="1"/>
</dbReference>
<name>A0A8B8M3N0_ABRPR</name>